<dbReference type="Gene3D" id="1.25.40.570">
    <property type="match status" value="1"/>
</dbReference>
<reference evidence="4" key="3">
    <citation type="submission" date="2025-09" db="UniProtKB">
        <authorList>
            <consortium name="Ensembl"/>
        </authorList>
    </citation>
    <scope>IDENTIFICATION</scope>
</reference>
<comment type="similarity">
    <text evidence="1">Belongs to the proteasome subunit S9 family.</text>
</comment>
<dbReference type="eggNOG" id="KOG1463">
    <property type="taxonomic scope" value="Eukaryota"/>
</dbReference>
<dbReference type="STRING" id="51511.ENSCSAVP00000002548"/>
<dbReference type="InterPro" id="IPR000717">
    <property type="entry name" value="PCI_dom"/>
</dbReference>
<dbReference type="Pfam" id="PF01399">
    <property type="entry name" value="PCI"/>
    <property type="match status" value="1"/>
</dbReference>
<dbReference type="Proteomes" id="UP000007875">
    <property type="component" value="Unassembled WGS sequence"/>
</dbReference>
<protein>
    <recommendedName>
        <fullName evidence="3">PCI domain-containing protein</fullName>
    </recommendedName>
</protein>
<dbReference type="InterPro" id="IPR040780">
    <property type="entry name" value="Rpn6_C_helix"/>
</dbReference>
<dbReference type="OMA" id="ESKIYHA"/>
<dbReference type="GO" id="GO:0000502">
    <property type="term" value="C:proteasome complex"/>
    <property type="evidence" value="ECO:0007669"/>
    <property type="project" value="UniProtKB-KW"/>
</dbReference>
<dbReference type="FunCoup" id="H2YB50">
    <property type="interactions" value="874"/>
</dbReference>
<evidence type="ECO:0000313" key="5">
    <source>
        <dbReference type="Proteomes" id="UP000007875"/>
    </source>
</evidence>
<reference evidence="5" key="1">
    <citation type="submission" date="2003-08" db="EMBL/GenBank/DDBJ databases">
        <authorList>
            <person name="Birren B."/>
            <person name="Nusbaum C."/>
            <person name="Abebe A."/>
            <person name="Abouelleil A."/>
            <person name="Adekoya E."/>
            <person name="Ait-zahra M."/>
            <person name="Allen N."/>
            <person name="Allen T."/>
            <person name="An P."/>
            <person name="Anderson M."/>
            <person name="Anderson S."/>
            <person name="Arachchi H."/>
            <person name="Armbruster J."/>
            <person name="Bachantsang P."/>
            <person name="Baldwin J."/>
            <person name="Barry A."/>
            <person name="Bayul T."/>
            <person name="Blitshsteyn B."/>
            <person name="Bloom T."/>
            <person name="Blye J."/>
            <person name="Boguslavskiy L."/>
            <person name="Borowsky M."/>
            <person name="Boukhgalter B."/>
            <person name="Brunache A."/>
            <person name="Butler J."/>
            <person name="Calixte N."/>
            <person name="Calvo S."/>
            <person name="Camarata J."/>
            <person name="Campo K."/>
            <person name="Chang J."/>
            <person name="Cheshatsang Y."/>
            <person name="Citroen M."/>
            <person name="Collymore A."/>
            <person name="Considine T."/>
            <person name="Cook A."/>
            <person name="Cooke P."/>
            <person name="Corum B."/>
            <person name="Cuomo C."/>
            <person name="David R."/>
            <person name="Dawoe T."/>
            <person name="Degray S."/>
            <person name="Dodge S."/>
            <person name="Dooley K."/>
            <person name="Dorje P."/>
            <person name="Dorjee K."/>
            <person name="Dorris L."/>
            <person name="Duffey N."/>
            <person name="Dupes A."/>
            <person name="Elkins T."/>
            <person name="Engels R."/>
            <person name="Erickson J."/>
            <person name="Farina A."/>
            <person name="Faro S."/>
            <person name="Ferreira P."/>
            <person name="Fischer H."/>
            <person name="Fitzgerald M."/>
            <person name="Foley K."/>
            <person name="Gage D."/>
            <person name="Galagan J."/>
            <person name="Gearin G."/>
            <person name="Gnerre S."/>
            <person name="Gnirke A."/>
            <person name="Goyette A."/>
            <person name="Graham J."/>
            <person name="Grandbois E."/>
            <person name="Gyaltsen K."/>
            <person name="Hafez N."/>
            <person name="Hagopian D."/>
            <person name="Hagos B."/>
            <person name="Hall J."/>
            <person name="Hatcher B."/>
            <person name="Heller A."/>
            <person name="Higgins H."/>
            <person name="Honan T."/>
            <person name="Horn A."/>
            <person name="Houde N."/>
            <person name="Hughes L."/>
            <person name="Hulme W."/>
            <person name="Husby E."/>
            <person name="Iliev I."/>
            <person name="Jaffe D."/>
            <person name="Jones C."/>
            <person name="Kamal M."/>
            <person name="Kamat A."/>
            <person name="Kamvysselis M."/>
            <person name="Karlsson E."/>
            <person name="Kells C."/>
            <person name="Kieu A."/>
            <person name="Kisner P."/>
            <person name="Kodira C."/>
            <person name="Kulbokas E."/>
            <person name="Labutti K."/>
            <person name="Lama D."/>
            <person name="Landers T."/>
            <person name="Leger J."/>
            <person name="Levine S."/>
            <person name="Lewis D."/>
            <person name="Lewis T."/>
            <person name="Lindblad-toh K."/>
            <person name="Liu X."/>
            <person name="Lokyitsang T."/>
            <person name="Lokyitsang Y."/>
            <person name="Lucien O."/>
            <person name="Lui A."/>
            <person name="Ma L.J."/>
            <person name="Mabbitt R."/>
            <person name="Macdonald J."/>
            <person name="Maclean C."/>
            <person name="Major J."/>
            <person name="Manning J."/>
            <person name="Marabella R."/>
            <person name="Maru K."/>
            <person name="Matthews C."/>
            <person name="Mauceli E."/>
            <person name="Mccarthy M."/>
            <person name="Mcdonough S."/>
            <person name="Mcghee T."/>
            <person name="Meldrim J."/>
            <person name="Meneus L."/>
            <person name="Mesirov J."/>
            <person name="Mihalev A."/>
            <person name="Mihova T."/>
            <person name="Mikkelsen T."/>
            <person name="Mlenga V."/>
            <person name="Moru K."/>
            <person name="Mozes J."/>
            <person name="Mulrain L."/>
            <person name="Munson G."/>
            <person name="Naylor J."/>
            <person name="Newes C."/>
            <person name="Nguyen C."/>
            <person name="Nguyen N."/>
            <person name="Nguyen T."/>
            <person name="Nicol R."/>
            <person name="Nielsen C."/>
            <person name="Nizzari M."/>
            <person name="Norbu C."/>
            <person name="Norbu N."/>
            <person name="O'donnell P."/>
            <person name="Okoawo O."/>
            <person name="O'leary S."/>
            <person name="Omotosho B."/>
            <person name="O'neill K."/>
            <person name="Osman S."/>
            <person name="Parker S."/>
            <person name="Perrin D."/>
            <person name="Phunkhang P."/>
            <person name="Piqani B."/>
            <person name="Purcell S."/>
            <person name="Rachupka T."/>
            <person name="Ramasamy U."/>
            <person name="Rameau R."/>
            <person name="Ray V."/>
            <person name="Raymond C."/>
            <person name="Retta R."/>
            <person name="Richardson S."/>
            <person name="Rise C."/>
            <person name="Rodriguez J."/>
            <person name="Rogers J."/>
            <person name="Rogov P."/>
            <person name="Rutman M."/>
            <person name="Schupbach R."/>
            <person name="Seaman C."/>
            <person name="Settipalli S."/>
            <person name="Sharpe T."/>
            <person name="Sheridan J."/>
            <person name="Sherpa N."/>
            <person name="Shi J."/>
            <person name="Smirnov S."/>
            <person name="Smith C."/>
            <person name="Sougnez C."/>
            <person name="Spencer B."/>
            <person name="Stalker J."/>
            <person name="Stange-thomann N."/>
            <person name="Stavropoulos S."/>
            <person name="Stetson K."/>
            <person name="Stone C."/>
            <person name="Stone S."/>
            <person name="Stubbs M."/>
            <person name="Talamas J."/>
            <person name="Tchuinga P."/>
            <person name="Tenzing P."/>
            <person name="Tesfaye S."/>
            <person name="Theodore J."/>
            <person name="Thoulutsang Y."/>
            <person name="Topham K."/>
            <person name="Towey S."/>
            <person name="Tsamla T."/>
            <person name="Tsomo N."/>
            <person name="Vallee D."/>
            <person name="Vassiliev H."/>
            <person name="Venkataraman V."/>
            <person name="Vinson J."/>
            <person name="Vo A."/>
            <person name="Wade C."/>
            <person name="Wang S."/>
            <person name="Wangchuk T."/>
            <person name="Wangdi T."/>
            <person name="Whittaker C."/>
            <person name="Wilkinson J."/>
            <person name="Wu Y."/>
            <person name="Wyman D."/>
            <person name="Yadav S."/>
            <person name="Yang S."/>
            <person name="Yang X."/>
            <person name="Yeager S."/>
            <person name="Yee E."/>
            <person name="Young G."/>
            <person name="Zainoun J."/>
            <person name="Zembeck L."/>
            <person name="Zimmer A."/>
            <person name="Zody M."/>
            <person name="Lander E."/>
        </authorList>
    </citation>
    <scope>NUCLEOTIDE SEQUENCE [LARGE SCALE GENOMIC DNA]</scope>
</reference>
<accession>H2YB50</accession>
<evidence type="ECO:0000259" key="3">
    <source>
        <dbReference type="PROSITE" id="PS50250"/>
    </source>
</evidence>
<dbReference type="Pfam" id="PF18055">
    <property type="entry name" value="RPN6_N"/>
    <property type="match status" value="1"/>
</dbReference>
<organism evidence="4 5">
    <name type="scientific">Ciona savignyi</name>
    <name type="common">Pacific transparent sea squirt</name>
    <dbReference type="NCBI Taxonomy" id="51511"/>
    <lineage>
        <taxon>Eukaryota</taxon>
        <taxon>Metazoa</taxon>
        <taxon>Chordata</taxon>
        <taxon>Tunicata</taxon>
        <taxon>Ascidiacea</taxon>
        <taxon>Phlebobranchia</taxon>
        <taxon>Cionidae</taxon>
        <taxon>Ciona</taxon>
    </lineage>
</organism>
<dbReference type="FunFam" id="1.25.40.570:FF:000003">
    <property type="entry name" value="26S proteasome non-ATPase regulatory subunit 11"/>
    <property type="match status" value="1"/>
</dbReference>
<proteinExistence type="inferred from homology"/>
<dbReference type="PANTHER" id="PTHR10678">
    <property type="entry name" value="26S PROTEASOME NON-ATPASE REGULATORY SUBUNIT 11/COP9 SIGNALOSOME COMPLEX SUBUNIT 2"/>
    <property type="match status" value="1"/>
</dbReference>
<dbReference type="Pfam" id="PF18503">
    <property type="entry name" value="RPN6_C_helix"/>
    <property type="match status" value="1"/>
</dbReference>
<keyword evidence="5" id="KW-1185">Reference proteome</keyword>
<reference evidence="4" key="2">
    <citation type="submission" date="2025-08" db="UniProtKB">
        <authorList>
            <consortium name="Ensembl"/>
        </authorList>
    </citation>
    <scope>IDENTIFICATION</scope>
</reference>
<dbReference type="InterPro" id="IPR050871">
    <property type="entry name" value="26S_Proteasome/COP9_Components"/>
</dbReference>
<dbReference type="InterPro" id="IPR036390">
    <property type="entry name" value="WH_DNA-bd_sf"/>
</dbReference>
<dbReference type="SMART" id="SM00753">
    <property type="entry name" value="PAM"/>
    <property type="match status" value="1"/>
</dbReference>
<sequence>DLTMAAAMEFDRAQSLSLSDQASAISAYKDILNRDIKSTDEEGLKLKEQSILKLGTLLQQQGHAEELGSLVKGVRPFLKSISKAKAAKLVRTLVDLFLDMEASTGLEVQLCLECIEWAKEEKRTFLRQALEARLVALYFDTGRYQDALKSGSLLLRELKKLDDKQLLVEVQVTESRTYHALGNLQKAKAALTSARTTANSMYCPPKMQAALDRQSGILNAAEEKDWKTAYSYFYEAFEGYDSIESNKAVSSLKYMLLCKIMLNQPDDVQSLLSGKLALKYAGRDIIAMRSVAKASHNRSISELQEILTQFEEELKADVIIGAHFDKLYDNLLEQNLLRVIEPFAKVQVSSCCFVLRVCMAIWVTTVEKKLSQMILDKKFHGILSQGEGVLILFDESTADKTYETALEVISSMSLVVDSLYQKAKRLT</sequence>
<keyword evidence="2" id="KW-0647">Proteasome</keyword>
<dbReference type="PROSITE" id="PS50250">
    <property type="entry name" value="PCI"/>
    <property type="match status" value="1"/>
</dbReference>
<dbReference type="GeneTree" id="ENSGT00530000063301"/>
<dbReference type="SUPFAM" id="SSF46785">
    <property type="entry name" value="Winged helix' DNA-binding domain"/>
    <property type="match status" value="1"/>
</dbReference>
<dbReference type="InParanoid" id="H2YB50"/>
<dbReference type="SMART" id="SM00088">
    <property type="entry name" value="PINT"/>
    <property type="match status" value="1"/>
</dbReference>
<dbReference type="InterPro" id="IPR040773">
    <property type="entry name" value="Rpn6_N"/>
</dbReference>
<evidence type="ECO:0000256" key="1">
    <source>
        <dbReference type="ARBA" id="ARBA00007454"/>
    </source>
</evidence>
<dbReference type="Ensembl" id="ENSCSAVT00000002589.1">
    <property type="protein sequence ID" value="ENSCSAVP00000002548.1"/>
    <property type="gene ID" value="ENSCSAVG00000001503.1"/>
</dbReference>
<name>H2YB50_CIOSA</name>
<evidence type="ECO:0000256" key="2">
    <source>
        <dbReference type="ARBA" id="ARBA00022942"/>
    </source>
</evidence>
<feature type="domain" description="PCI" evidence="3">
    <location>
        <begin position="229"/>
        <end position="397"/>
    </location>
</feature>
<evidence type="ECO:0000313" key="4">
    <source>
        <dbReference type="Ensembl" id="ENSCSAVP00000002548.1"/>
    </source>
</evidence>
<dbReference type="AlphaFoldDB" id="H2YB50"/>